<evidence type="ECO:0000313" key="3">
    <source>
        <dbReference type="Proteomes" id="UP001367771"/>
    </source>
</evidence>
<evidence type="ECO:0000259" key="1">
    <source>
        <dbReference type="Pfam" id="PF22688"/>
    </source>
</evidence>
<dbReference type="Gene3D" id="1.10.8.60">
    <property type="match status" value="1"/>
</dbReference>
<dbReference type="InterPro" id="IPR027417">
    <property type="entry name" value="P-loop_NTPase"/>
</dbReference>
<reference evidence="2 3" key="1">
    <citation type="journal article" date="2013" name="Int. J. Syst. Evol. Microbiol.">
        <title>Sphingomonas kyungheensis sp. nov., a bacterium with ginsenoside-converting activity isolated from soil of a ginseng field.</title>
        <authorList>
            <person name="Son H.M."/>
            <person name="Yang J.E."/>
            <person name="Park Y."/>
            <person name="Han C.K."/>
            <person name="Kim S.G."/>
            <person name="Kook M."/>
            <person name="Yi T.H."/>
        </authorList>
    </citation>
    <scope>NUCLEOTIDE SEQUENCE [LARGE SCALE GENOMIC DNA]</scope>
    <source>
        <strain evidence="2 3">LMG 26582</strain>
    </source>
</reference>
<dbReference type="InterPro" id="IPR055199">
    <property type="entry name" value="Hda_lid"/>
</dbReference>
<comment type="caution">
    <text evidence="2">The sequence shown here is derived from an EMBL/GenBank/DDBJ whole genome shotgun (WGS) entry which is preliminary data.</text>
</comment>
<dbReference type="SUPFAM" id="SSF52540">
    <property type="entry name" value="P-loop containing nucleoside triphosphate hydrolases"/>
    <property type="match status" value="1"/>
</dbReference>
<keyword evidence="3" id="KW-1185">Reference proteome</keyword>
<feature type="domain" description="Hda lid" evidence="1">
    <location>
        <begin position="137"/>
        <end position="194"/>
    </location>
</feature>
<dbReference type="Proteomes" id="UP001367771">
    <property type="component" value="Unassembled WGS sequence"/>
</dbReference>
<protein>
    <submittedName>
        <fullName evidence="2">Chromosomal replication initiator DnaA</fullName>
    </submittedName>
</protein>
<gene>
    <name evidence="2" type="ORF">V8201_08860</name>
</gene>
<dbReference type="Pfam" id="PF22688">
    <property type="entry name" value="Hda_lid"/>
    <property type="match status" value="1"/>
</dbReference>
<sequence>MTQQLALPLGWPADPNDDAFLVTPSNVRAARTLEDWASWPVRAAVLTGPRKSGRSLLARIFAAKSQGRIIDDAETMPEAQIFHAWNQAQAENRPLVIVADALPPSWSVRLPDLRSRLAASPHAAIGAPDDELIAVLLAHLFHRRGLDARPDLVQWLSTRIERSHIVVQRVVDALDQEVLGSHRRLSIPLARTVLTAAGIVTQPQPLLPMTEP</sequence>
<proteinExistence type="predicted"/>
<organism evidence="2 3">
    <name type="scientific">Sphingomonas kyungheensis</name>
    <dbReference type="NCBI Taxonomy" id="1069987"/>
    <lineage>
        <taxon>Bacteria</taxon>
        <taxon>Pseudomonadati</taxon>
        <taxon>Pseudomonadota</taxon>
        <taxon>Alphaproteobacteria</taxon>
        <taxon>Sphingomonadales</taxon>
        <taxon>Sphingomonadaceae</taxon>
        <taxon>Sphingomonas</taxon>
    </lineage>
</organism>
<name>A0ABU8H2F2_9SPHN</name>
<evidence type="ECO:0000313" key="2">
    <source>
        <dbReference type="EMBL" id="MEI5687184.1"/>
    </source>
</evidence>
<dbReference type="RefSeq" id="WP_037536594.1">
    <property type="nucleotide sequence ID" value="NZ_JBBBDM010000003.1"/>
</dbReference>
<accession>A0ABU8H2F2</accession>
<dbReference type="EMBL" id="JBBBDM010000003">
    <property type="protein sequence ID" value="MEI5687184.1"/>
    <property type="molecule type" value="Genomic_DNA"/>
</dbReference>